<dbReference type="InterPro" id="IPR036259">
    <property type="entry name" value="MFS_trans_sf"/>
</dbReference>
<dbReference type="InterPro" id="IPR011701">
    <property type="entry name" value="MFS"/>
</dbReference>
<dbReference type="PROSITE" id="PS50850">
    <property type="entry name" value="MFS"/>
    <property type="match status" value="1"/>
</dbReference>
<proteinExistence type="predicted"/>
<feature type="transmembrane region" description="Helical" evidence="5">
    <location>
        <begin position="6"/>
        <end position="24"/>
    </location>
</feature>
<name>A0A831PLI0_9EURY</name>
<keyword evidence="2 5" id="KW-0812">Transmembrane</keyword>
<feature type="transmembrane region" description="Helical" evidence="5">
    <location>
        <begin position="140"/>
        <end position="164"/>
    </location>
</feature>
<dbReference type="PANTHER" id="PTHR23501">
    <property type="entry name" value="MAJOR FACILITATOR SUPERFAMILY"/>
    <property type="match status" value="1"/>
</dbReference>
<feature type="transmembrane region" description="Helical" evidence="5">
    <location>
        <begin position="36"/>
        <end position="62"/>
    </location>
</feature>
<dbReference type="GO" id="GO:0005886">
    <property type="term" value="C:plasma membrane"/>
    <property type="evidence" value="ECO:0007669"/>
    <property type="project" value="TreeGrafter"/>
</dbReference>
<dbReference type="Pfam" id="PF07690">
    <property type="entry name" value="MFS_1"/>
    <property type="match status" value="1"/>
</dbReference>
<dbReference type="GO" id="GO:0022857">
    <property type="term" value="F:transmembrane transporter activity"/>
    <property type="evidence" value="ECO:0007669"/>
    <property type="project" value="InterPro"/>
</dbReference>
<comment type="subcellular location">
    <subcellularLocation>
        <location evidence="1">Membrane</location>
        <topology evidence="1">Multi-pass membrane protein</topology>
    </subcellularLocation>
</comment>
<evidence type="ECO:0000256" key="2">
    <source>
        <dbReference type="ARBA" id="ARBA00022692"/>
    </source>
</evidence>
<feature type="transmembrane region" description="Helical" evidence="5">
    <location>
        <begin position="68"/>
        <end position="85"/>
    </location>
</feature>
<accession>A0A831PLI0</accession>
<dbReference type="AlphaFoldDB" id="A0A831PLI0"/>
<organism evidence="7">
    <name type="scientific">Methanofollis liminatans</name>
    <dbReference type="NCBI Taxonomy" id="2201"/>
    <lineage>
        <taxon>Archaea</taxon>
        <taxon>Methanobacteriati</taxon>
        <taxon>Methanobacteriota</taxon>
        <taxon>Stenosarchaea group</taxon>
        <taxon>Methanomicrobia</taxon>
        <taxon>Methanomicrobiales</taxon>
        <taxon>Methanomicrobiaceae</taxon>
        <taxon>Methanofollis</taxon>
    </lineage>
</organism>
<dbReference type="InterPro" id="IPR020846">
    <property type="entry name" value="MFS_dom"/>
</dbReference>
<feature type="transmembrane region" description="Helical" evidence="5">
    <location>
        <begin position="201"/>
        <end position="227"/>
    </location>
</feature>
<feature type="transmembrane region" description="Helical" evidence="5">
    <location>
        <begin position="176"/>
        <end position="195"/>
    </location>
</feature>
<evidence type="ECO:0000313" key="7">
    <source>
        <dbReference type="EMBL" id="HDS63271.1"/>
    </source>
</evidence>
<evidence type="ECO:0000256" key="4">
    <source>
        <dbReference type="ARBA" id="ARBA00023136"/>
    </source>
</evidence>
<dbReference type="Proteomes" id="UP000885648">
    <property type="component" value="Unassembled WGS sequence"/>
</dbReference>
<dbReference type="Gene3D" id="1.20.1250.20">
    <property type="entry name" value="MFS general substrate transporter like domains"/>
    <property type="match status" value="1"/>
</dbReference>
<dbReference type="SUPFAM" id="SSF103473">
    <property type="entry name" value="MFS general substrate transporter"/>
    <property type="match status" value="1"/>
</dbReference>
<evidence type="ECO:0000256" key="1">
    <source>
        <dbReference type="ARBA" id="ARBA00004141"/>
    </source>
</evidence>
<evidence type="ECO:0000256" key="5">
    <source>
        <dbReference type="SAM" id="Phobius"/>
    </source>
</evidence>
<sequence length="320" mass="33707">GWQTTYHTAVPFVLLLTYLVYSQVRESPYSRPGTKVDFTGAALLGGSLVLIVLSISLSAVLIESVMNPLWLLAAGLMLFIPLVLYEQRYRNIGDPILNLRLLSLRNVVSTNITFAGTGLGMFLAFQAYVYKLELPPPAGFGFSIFMTGLSLLPLAVAIVIFAPLTGKLVSRFGVKPIAITGAVVGVLGFLLSAVSESPACLLLAIFVTGAGISILNASTINLLVLTVDPGDMGLATSMNAVFRNLGRSLGAPIAGALLATFTATVVTGSGVLQTLPTARAFQYSFYFAAALLVLIAFVLLFAEEVLGPRAKDPGSSSQGR</sequence>
<reference evidence="7" key="1">
    <citation type="journal article" date="2020" name="mSystems">
        <title>Genome- and Community-Level Interaction Insights into Carbon Utilization and Element Cycling Functions of Hydrothermarchaeota in Hydrothermal Sediment.</title>
        <authorList>
            <person name="Zhou Z."/>
            <person name="Liu Y."/>
            <person name="Xu W."/>
            <person name="Pan J."/>
            <person name="Luo Z.H."/>
            <person name="Li M."/>
        </authorList>
    </citation>
    <scope>NUCLEOTIDE SEQUENCE</scope>
    <source>
        <strain evidence="7">SpSt-1183</strain>
    </source>
</reference>
<gene>
    <name evidence="7" type="ORF">ENN52_03940</name>
</gene>
<protein>
    <submittedName>
        <fullName evidence="7">MFS transporter</fullName>
    </submittedName>
</protein>
<feature type="domain" description="Major facilitator superfamily (MFS) profile" evidence="6">
    <location>
        <begin position="95"/>
        <end position="320"/>
    </location>
</feature>
<dbReference type="EMBL" id="DSBY01000165">
    <property type="protein sequence ID" value="HDS63271.1"/>
    <property type="molecule type" value="Genomic_DNA"/>
</dbReference>
<feature type="non-terminal residue" evidence="7">
    <location>
        <position position="1"/>
    </location>
</feature>
<dbReference type="PANTHER" id="PTHR23501:SF192">
    <property type="entry name" value="TRANSPORTER"/>
    <property type="match status" value="1"/>
</dbReference>
<feature type="transmembrane region" description="Helical" evidence="5">
    <location>
        <begin position="106"/>
        <end position="128"/>
    </location>
</feature>
<comment type="caution">
    <text evidence="7">The sequence shown here is derived from an EMBL/GenBank/DDBJ whole genome shotgun (WGS) entry which is preliminary data.</text>
</comment>
<keyword evidence="4 5" id="KW-0472">Membrane</keyword>
<keyword evidence="3 5" id="KW-1133">Transmembrane helix</keyword>
<evidence type="ECO:0000259" key="6">
    <source>
        <dbReference type="PROSITE" id="PS50850"/>
    </source>
</evidence>
<feature type="transmembrane region" description="Helical" evidence="5">
    <location>
        <begin position="248"/>
        <end position="271"/>
    </location>
</feature>
<feature type="transmembrane region" description="Helical" evidence="5">
    <location>
        <begin position="283"/>
        <end position="302"/>
    </location>
</feature>
<evidence type="ECO:0000256" key="3">
    <source>
        <dbReference type="ARBA" id="ARBA00022989"/>
    </source>
</evidence>